<protein>
    <recommendedName>
        <fullName evidence="4">Secreted repeat protein with Y-X4-D motif</fullName>
    </recommendedName>
</protein>
<keyword evidence="3" id="KW-1185">Reference proteome</keyword>
<accession>A0A9X2B897</accession>
<dbReference type="GO" id="GO:0043448">
    <property type="term" value="P:alkane catabolic process"/>
    <property type="evidence" value="ECO:0007669"/>
    <property type="project" value="TreeGrafter"/>
</dbReference>
<dbReference type="AlphaFoldDB" id="A0A9X2B897"/>
<feature type="signal peptide" evidence="1">
    <location>
        <begin position="1"/>
        <end position="27"/>
    </location>
</feature>
<name>A0A9X2B897_9SPHI</name>
<dbReference type="RefSeq" id="WP_245128329.1">
    <property type="nucleotide sequence ID" value="NZ_JALJEJ010000001.1"/>
</dbReference>
<dbReference type="EMBL" id="JALJEJ010000001">
    <property type="protein sequence ID" value="MCJ8208500.1"/>
    <property type="molecule type" value="Genomic_DNA"/>
</dbReference>
<gene>
    <name evidence="2" type="ORF">MUY27_02185</name>
</gene>
<proteinExistence type="predicted"/>
<dbReference type="PANTHER" id="PTHR39335">
    <property type="entry name" value="BLL4220 PROTEIN"/>
    <property type="match status" value="1"/>
</dbReference>
<dbReference type="Proteomes" id="UP001139450">
    <property type="component" value="Unassembled WGS sequence"/>
</dbReference>
<evidence type="ECO:0000256" key="1">
    <source>
        <dbReference type="SAM" id="SignalP"/>
    </source>
</evidence>
<dbReference type="PROSITE" id="PS51257">
    <property type="entry name" value="PROKAR_LIPOPROTEIN"/>
    <property type="match status" value="1"/>
</dbReference>
<dbReference type="Pfam" id="PF03640">
    <property type="entry name" value="Lipoprotein_15"/>
    <property type="match status" value="2"/>
</dbReference>
<organism evidence="2 3">
    <name type="scientific">Mucilaginibacter straminoryzae</name>
    <dbReference type="NCBI Taxonomy" id="2932774"/>
    <lineage>
        <taxon>Bacteria</taxon>
        <taxon>Pseudomonadati</taxon>
        <taxon>Bacteroidota</taxon>
        <taxon>Sphingobacteriia</taxon>
        <taxon>Sphingobacteriales</taxon>
        <taxon>Sphingobacteriaceae</taxon>
        <taxon>Mucilaginibacter</taxon>
    </lineage>
</organism>
<evidence type="ECO:0000313" key="3">
    <source>
        <dbReference type="Proteomes" id="UP001139450"/>
    </source>
</evidence>
<evidence type="ECO:0000313" key="2">
    <source>
        <dbReference type="EMBL" id="MCJ8208500.1"/>
    </source>
</evidence>
<dbReference type="InterPro" id="IPR005297">
    <property type="entry name" value="Lipoprotein_repeat"/>
</dbReference>
<reference evidence="2" key="1">
    <citation type="submission" date="2022-04" db="EMBL/GenBank/DDBJ databases">
        <title>Mucilaginibacter sp. RS28 isolated from freshwater.</title>
        <authorList>
            <person name="Ko S.-R."/>
        </authorList>
    </citation>
    <scope>NUCLEOTIDE SEQUENCE</scope>
    <source>
        <strain evidence="2">RS28</strain>
    </source>
</reference>
<dbReference type="PANTHER" id="PTHR39335:SF1">
    <property type="entry name" value="BLL4220 PROTEIN"/>
    <property type="match status" value="1"/>
</dbReference>
<feature type="chain" id="PRO_5040727808" description="Secreted repeat protein with Y-X4-D motif" evidence="1">
    <location>
        <begin position="28"/>
        <end position="287"/>
    </location>
</feature>
<evidence type="ECO:0008006" key="4">
    <source>
        <dbReference type="Google" id="ProtNLM"/>
    </source>
</evidence>
<sequence>MKTTRLLSYTFALFMIASALIFSSCSKSNNSTPQQQDQPTTGISLTADAKFGNILTDNNGRTLYFFYNDAGTTSSCTGGCAVAWPVFYKENPSIGTGLSAADFGVITRTDGSKQTTYKGWPLYYFASDAKKGDVNGDGVGGNWVVAKADYTVMVANGQLVGHDGANYNDQGLAGTGASMYLTDANGRTLYLFSKDTHNTNVFTKSDFSNDVVWPIDQVTAIGSIPSTLDKTQFATITVFGKTQLVFKGHPLYYFGQDNAVKGSTKGISFPTPGAAIWKVVNSNTPVL</sequence>
<keyword evidence="1" id="KW-0732">Signal</keyword>
<comment type="caution">
    <text evidence="2">The sequence shown here is derived from an EMBL/GenBank/DDBJ whole genome shotgun (WGS) entry which is preliminary data.</text>
</comment>